<reference evidence="3 4" key="1">
    <citation type="submission" date="2019-07" db="EMBL/GenBank/DDBJ databases">
        <title>Chromosome genome assembly for large yellow croaker.</title>
        <authorList>
            <person name="Xiao S."/>
        </authorList>
    </citation>
    <scope>NUCLEOTIDE SEQUENCE [LARGE SCALE GENOMIC DNA]</scope>
    <source>
        <strain evidence="3">JMULYC20181020</strain>
        <tissue evidence="3">Muscle</tissue>
    </source>
</reference>
<feature type="region of interest" description="Disordered" evidence="1">
    <location>
        <begin position="332"/>
        <end position="359"/>
    </location>
</feature>
<dbReference type="PANTHER" id="PTHR37984:SF15">
    <property type="entry name" value="INTEGRASE CATALYTIC DOMAIN-CONTAINING PROTEIN"/>
    <property type="match status" value="1"/>
</dbReference>
<dbReference type="FunFam" id="3.30.420.10:FF:000032">
    <property type="entry name" value="Retrovirus-related Pol polyprotein from transposon 297-like Protein"/>
    <property type="match status" value="1"/>
</dbReference>
<dbReference type="EMBL" id="REGW02000022">
    <property type="protein sequence ID" value="KAE8280187.1"/>
    <property type="molecule type" value="Genomic_DNA"/>
</dbReference>
<feature type="compositionally biased region" description="Basic and acidic residues" evidence="1">
    <location>
        <begin position="346"/>
        <end position="359"/>
    </location>
</feature>
<dbReference type="GO" id="GO:0003676">
    <property type="term" value="F:nucleic acid binding"/>
    <property type="evidence" value="ECO:0007669"/>
    <property type="project" value="InterPro"/>
</dbReference>
<dbReference type="SUPFAM" id="SSF53098">
    <property type="entry name" value="Ribonuclease H-like"/>
    <property type="match status" value="1"/>
</dbReference>
<feature type="domain" description="Integrase catalytic" evidence="2">
    <location>
        <begin position="1"/>
        <end position="133"/>
    </location>
</feature>
<dbReference type="InterPro" id="IPR050951">
    <property type="entry name" value="Retrovirus_Pol_polyprotein"/>
</dbReference>
<dbReference type="InterPro" id="IPR001584">
    <property type="entry name" value="Integrase_cat-core"/>
</dbReference>
<evidence type="ECO:0000313" key="3">
    <source>
        <dbReference type="EMBL" id="KAE8280187.1"/>
    </source>
</evidence>
<sequence>MTLGTSWSLLTTSQSSQWQYRQKTVAKALWENFLVHYGFPSRLHSDQGRDFESHTIKELCSLIGAKKVRTTPYHPQGNPVEHFNRTLLSMLGTLEERDKQRWREFVKPLVHAYNCTRSDATGYSPYELMFGRQPTLPVDLILGISPPTESHKTHSEYVQNLRKRLQESYTLAAENSRKTGERNKTRFDAKIRAAELVEGDRVLVRNVNIRGKHKLADRWEQTIHVVVKQIEGGPVYVVKPERGKGPHGTLHRDLLLPCGFLPVGEALEQRPKPCEPKRMGLRSSKLRDQHTEGCDLEGDLSDEEEEVYYLEGPSESVTWGPYVQEIGSTPLRQPPIPLNPHAPEFNTEKSTESECSSHDLSAEPLELEVEMSRDMGRHLGESGGDVIIDIPECDILNSSLAKEGNIGSSSVHMGGGPSLPNQENGLVSEEHEEDVNTVLGSGPNEPRPSNRERHPPRKLSYDELGTPLILALSSFFENLQSLLPPVVESVPSKV</sequence>
<evidence type="ECO:0000259" key="2">
    <source>
        <dbReference type="PROSITE" id="PS50994"/>
    </source>
</evidence>
<feature type="region of interest" description="Disordered" evidence="1">
    <location>
        <begin position="407"/>
        <end position="460"/>
    </location>
</feature>
<accession>A0A6G0HMA0</accession>
<evidence type="ECO:0000313" key="4">
    <source>
        <dbReference type="Proteomes" id="UP000424527"/>
    </source>
</evidence>
<feature type="region of interest" description="Disordered" evidence="1">
    <location>
        <begin position="271"/>
        <end position="296"/>
    </location>
</feature>
<dbReference type="PANTHER" id="PTHR37984">
    <property type="entry name" value="PROTEIN CBG26694"/>
    <property type="match status" value="1"/>
</dbReference>
<dbReference type="Proteomes" id="UP000424527">
    <property type="component" value="Unassembled WGS sequence"/>
</dbReference>
<organism evidence="3 4">
    <name type="scientific">Larimichthys crocea</name>
    <name type="common">Large yellow croaker</name>
    <name type="synonym">Pseudosciaena crocea</name>
    <dbReference type="NCBI Taxonomy" id="215358"/>
    <lineage>
        <taxon>Eukaryota</taxon>
        <taxon>Metazoa</taxon>
        <taxon>Chordata</taxon>
        <taxon>Craniata</taxon>
        <taxon>Vertebrata</taxon>
        <taxon>Euteleostomi</taxon>
        <taxon>Actinopterygii</taxon>
        <taxon>Neopterygii</taxon>
        <taxon>Teleostei</taxon>
        <taxon>Neoteleostei</taxon>
        <taxon>Acanthomorphata</taxon>
        <taxon>Eupercaria</taxon>
        <taxon>Sciaenidae</taxon>
        <taxon>Larimichthys</taxon>
    </lineage>
</organism>
<proteinExistence type="predicted"/>
<keyword evidence="4" id="KW-1185">Reference proteome</keyword>
<comment type="caution">
    <text evidence="3">The sequence shown here is derived from an EMBL/GenBank/DDBJ whole genome shotgun (WGS) entry which is preliminary data.</text>
</comment>
<dbReference type="InterPro" id="IPR012337">
    <property type="entry name" value="RNaseH-like_sf"/>
</dbReference>
<evidence type="ECO:0000256" key="1">
    <source>
        <dbReference type="SAM" id="MobiDB-lite"/>
    </source>
</evidence>
<dbReference type="AlphaFoldDB" id="A0A6G0HMA0"/>
<gene>
    <name evidence="3" type="ORF">D5F01_LYC22329</name>
</gene>
<dbReference type="GO" id="GO:0015074">
    <property type="term" value="P:DNA integration"/>
    <property type="evidence" value="ECO:0007669"/>
    <property type="project" value="InterPro"/>
</dbReference>
<dbReference type="PROSITE" id="PS50994">
    <property type="entry name" value="INTEGRASE"/>
    <property type="match status" value="1"/>
</dbReference>
<protein>
    <submittedName>
        <fullName evidence="3">Retrovirus-related Pol polyprotein</fullName>
    </submittedName>
</protein>
<dbReference type="Gene3D" id="3.30.420.10">
    <property type="entry name" value="Ribonuclease H-like superfamily/Ribonuclease H"/>
    <property type="match status" value="1"/>
</dbReference>
<name>A0A6G0HMA0_LARCR</name>
<dbReference type="InterPro" id="IPR036397">
    <property type="entry name" value="RNaseH_sf"/>
</dbReference>